<evidence type="ECO:0000259" key="7">
    <source>
        <dbReference type="Pfam" id="PF01435"/>
    </source>
</evidence>
<evidence type="ECO:0000313" key="9">
    <source>
        <dbReference type="Proteomes" id="UP000095463"/>
    </source>
</evidence>
<dbReference type="GO" id="GO:0016020">
    <property type="term" value="C:membrane"/>
    <property type="evidence" value="ECO:0007669"/>
    <property type="project" value="TreeGrafter"/>
</dbReference>
<evidence type="ECO:0000256" key="2">
    <source>
        <dbReference type="ARBA" id="ARBA00022723"/>
    </source>
</evidence>
<dbReference type="InterPro" id="IPR051156">
    <property type="entry name" value="Mito/Outer_Membr_Metalloprot"/>
</dbReference>
<dbReference type="GO" id="GO:0051603">
    <property type="term" value="P:proteolysis involved in protein catabolic process"/>
    <property type="evidence" value="ECO:0007669"/>
    <property type="project" value="TreeGrafter"/>
</dbReference>
<feature type="domain" description="Peptidase M48" evidence="7">
    <location>
        <begin position="6"/>
        <end position="150"/>
    </location>
</feature>
<dbReference type="Gene3D" id="3.30.2010.10">
    <property type="entry name" value="Metalloproteases ('zincins'), catalytic domain"/>
    <property type="match status" value="1"/>
</dbReference>
<evidence type="ECO:0000256" key="6">
    <source>
        <dbReference type="RuleBase" id="RU003983"/>
    </source>
</evidence>
<proteinExistence type="inferred from homology"/>
<organism evidence="8 9">
    <name type="scientific">Devosia insulae DS-56</name>
    <dbReference type="NCBI Taxonomy" id="1116389"/>
    <lineage>
        <taxon>Bacteria</taxon>
        <taxon>Pseudomonadati</taxon>
        <taxon>Pseudomonadota</taxon>
        <taxon>Alphaproteobacteria</taxon>
        <taxon>Hyphomicrobiales</taxon>
        <taxon>Devosiaceae</taxon>
        <taxon>Devosia</taxon>
    </lineage>
</organism>
<dbReference type="Pfam" id="PF01435">
    <property type="entry name" value="Peptidase_M48"/>
    <property type="match status" value="1"/>
</dbReference>
<dbReference type="Proteomes" id="UP000095463">
    <property type="component" value="Unassembled WGS sequence"/>
</dbReference>
<dbReference type="PANTHER" id="PTHR22726:SF1">
    <property type="entry name" value="METALLOENDOPEPTIDASE OMA1, MITOCHONDRIAL"/>
    <property type="match status" value="1"/>
</dbReference>
<dbReference type="InterPro" id="IPR001915">
    <property type="entry name" value="Peptidase_M48"/>
</dbReference>
<evidence type="ECO:0000256" key="1">
    <source>
        <dbReference type="ARBA" id="ARBA00022670"/>
    </source>
</evidence>
<dbReference type="EMBL" id="LAJE02000175">
    <property type="protein sequence ID" value="OEO30962.1"/>
    <property type="molecule type" value="Genomic_DNA"/>
</dbReference>
<keyword evidence="3 6" id="KW-0378">Hydrolase</keyword>
<evidence type="ECO:0000313" key="8">
    <source>
        <dbReference type="EMBL" id="OEO30962.1"/>
    </source>
</evidence>
<evidence type="ECO:0000256" key="4">
    <source>
        <dbReference type="ARBA" id="ARBA00022833"/>
    </source>
</evidence>
<protein>
    <recommendedName>
        <fullName evidence="7">Peptidase M48 domain-containing protein</fullName>
    </recommendedName>
</protein>
<sequence length="173" mass="18366">MVRLPLTNAFALPGGQVYYFSGLLERTETADEFAGVLAHELGHVVHRHGMEMLIESSATGLLVGFVLGDMTNLSVAAAAGATLIDSRFSREAEHEADAFAGAAGNRLGFSPLALATLLERIAADDTMSRTLALLNTHPLTDERRAALEALEVAPAATLPAFSEAEWQAIKTMC</sequence>
<comment type="cofactor">
    <cofactor evidence="6">
        <name>Zn(2+)</name>
        <dbReference type="ChEBI" id="CHEBI:29105"/>
    </cofactor>
    <text evidence="6">Binds 1 zinc ion per subunit.</text>
</comment>
<gene>
    <name evidence="8" type="ORF">VW23_018525</name>
</gene>
<reference evidence="8 9" key="1">
    <citation type="journal article" date="2015" name="Genome Announc.">
        <title>Genome Assemblies of Three Soil-Associated Devosia species: D. insulae, D. limi, and D. soli.</title>
        <authorList>
            <person name="Hassan Y.I."/>
            <person name="Lepp D."/>
            <person name="Zhou T."/>
        </authorList>
    </citation>
    <scope>NUCLEOTIDE SEQUENCE [LARGE SCALE GENOMIC DNA]</scope>
    <source>
        <strain evidence="8 9">DS-56</strain>
    </source>
</reference>
<name>A0A1E5XQS4_9HYPH</name>
<keyword evidence="2" id="KW-0479">Metal-binding</keyword>
<dbReference type="CDD" id="cd07332">
    <property type="entry name" value="M48C_Oma1_like"/>
    <property type="match status" value="1"/>
</dbReference>
<dbReference type="PANTHER" id="PTHR22726">
    <property type="entry name" value="METALLOENDOPEPTIDASE OMA1"/>
    <property type="match status" value="1"/>
</dbReference>
<keyword evidence="1 6" id="KW-0645">Protease</keyword>
<keyword evidence="5 6" id="KW-0482">Metalloprotease</keyword>
<evidence type="ECO:0000256" key="3">
    <source>
        <dbReference type="ARBA" id="ARBA00022801"/>
    </source>
</evidence>
<accession>A0A1E5XQS4</accession>
<comment type="caution">
    <text evidence="8">The sequence shown here is derived from an EMBL/GenBank/DDBJ whole genome shotgun (WGS) entry which is preliminary data.</text>
</comment>
<dbReference type="GO" id="GO:0004222">
    <property type="term" value="F:metalloendopeptidase activity"/>
    <property type="evidence" value="ECO:0007669"/>
    <property type="project" value="InterPro"/>
</dbReference>
<dbReference type="GO" id="GO:0046872">
    <property type="term" value="F:metal ion binding"/>
    <property type="evidence" value="ECO:0007669"/>
    <property type="project" value="UniProtKB-KW"/>
</dbReference>
<evidence type="ECO:0000256" key="5">
    <source>
        <dbReference type="ARBA" id="ARBA00023049"/>
    </source>
</evidence>
<dbReference type="AlphaFoldDB" id="A0A1E5XQS4"/>
<comment type="similarity">
    <text evidence="6">Belongs to the peptidase M48 family.</text>
</comment>
<keyword evidence="9" id="KW-1185">Reference proteome</keyword>
<keyword evidence="4 6" id="KW-0862">Zinc</keyword>